<evidence type="ECO:0000256" key="2">
    <source>
        <dbReference type="SAM" id="SignalP"/>
    </source>
</evidence>
<evidence type="ECO:0000313" key="3">
    <source>
        <dbReference type="EMBL" id="MBW46676.1"/>
    </source>
</evidence>
<feature type="chain" id="PRO_5014850308" evidence="2">
    <location>
        <begin position="23"/>
        <end position="130"/>
    </location>
</feature>
<sequence length="130" mass="14701">MPADRARAAARALLLLAHRASSVLPPGRRIWSGRRRWRVDLDHCSAGQLVHDRVRQSSPPLRTRYHRHSMLSPPSSSSSSRSTIDRDRPVSVKVMAADRHQLSSLLPMASSPGPTSSRDRRRRRQQQQQA</sequence>
<keyword evidence="2" id="KW-0732">Signal</keyword>
<name>A0A2M4B0V7_9DIPT</name>
<accession>A0A2M4B0V7</accession>
<dbReference type="AlphaFoldDB" id="A0A2M4B0V7"/>
<dbReference type="EMBL" id="GGFK01013355">
    <property type="protein sequence ID" value="MBW46676.1"/>
    <property type="molecule type" value="Transcribed_RNA"/>
</dbReference>
<protein>
    <submittedName>
        <fullName evidence="3">Putative secreted protein</fullName>
    </submittedName>
</protein>
<feature type="compositionally biased region" description="Low complexity" evidence="1">
    <location>
        <begin position="72"/>
        <end position="82"/>
    </location>
</feature>
<feature type="region of interest" description="Disordered" evidence="1">
    <location>
        <begin position="53"/>
        <end position="130"/>
    </location>
</feature>
<evidence type="ECO:0000256" key="1">
    <source>
        <dbReference type="SAM" id="MobiDB-lite"/>
    </source>
</evidence>
<reference evidence="3" key="1">
    <citation type="submission" date="2018-01" db="EMBL/GenBank/DDBJ databases">
        <title>An insight into the sialome of Amazonian anophelines.</title>
        <authorList>
            <person name="Ribeiro J.M."/>
            <person name="Scarpassa V."/>
            <person name="Calvo E."/>
        </authorList>
    </citation>
    <scope>NUCLEOTIDE SEQUENCE</scope>
    <source>
        <tissue evidence="3">Salivary glands</tissue>
    </source>
</reference>
<feature type="signal peptide" evidence="2">
    <location>
        <begin position="1"/>
        <end position="22"/>
    </location>
</feature>
<organism evidence="3">
    <name type="scientific">Anopheles triannulatus</name>
    <dbReference type="NCBI Taxonomy" id="58253"/>
    <lineage>
        <taxon>Eukaryota</taxon>
        <taxon>Metazoa</taxon>
        <taxon>Ecdysozoa</taxon>
        <taxon>Arthropoda</taxon>
        <taxon>Hexapoda</taxon>
        <taxon>Insecta</taxon>
        <taxon>Pterygota</taxon>
        <taxon>Neoptera</taxon>
        <taxon>Endopterygota</taxon>
        <taxon>Diptera</taxon>
        <taxon>Nematocera</taxon>
        <taxon>Culicoidea</taxon>
        <taxon>Culicidae</taxon>
        <taxon>Anophelinae</taxon>
        <taxon>Anopheles</taxon>
    </lineage>
</organism>
<proteinExistence type="predicted"/>
<feature type="compositionally biased region" description="Basic residues" evidence="1">
    <location>
        <begin position="119"/>
        <end position="130"/>
    </location>
</feature>
<feature type="compositionally biased region" description="Basic and acidic residues" evidence="1">
    <location>
        <begin position="83"/>
        <end position="101"/>
    </location>
</feature>